<dbReference type="Gramene" id="KQL15021">
    <property type="protein sequence ID" value="KQL15021"/>
    <property type="gene ID" value="SETIT_022278mg"/>
</dbReference>
<gene>
    <name evidence="6" type="primary">LOC101773466</name>
    <name evidence="5" type="ORF">SETIT_3G204300v2</name>
</gene>
<organism evidence="6 7">
    <name type="scientific">Setaria italica</name>
    <name type="common">Foxtail millet</name>
    <name type="synonym">Panicum italicum</name>
    <dbReference type="NCBI Taxonomy" id="4555"/>
    <lineage>
        <taxon>Eukaryota</taxon>
        <taxon>Viridiplantae</taxon>
        <taxon>Streptophyta</taxon>
        <taxon>Embryophyta</taxon>
        <taxon>Tracheophyta</taxon>
        <taxon>Spermatophyta</taxon>
        <taxon>Magnoliopsida</taxon>
        <taxon>Liliopsida</taxon>
        <taxon>Poales</taxon>
        <taxon>Poaceae</taxon>
        <taxon>PACMAD clade</taxon>
        <taxon>Panicoideae</taxon>
        <taxon>Panicodae</taxon>
        <taxon>Paniceae</taxon>
        <taxon>Cenchrinae</taxon>
        <taxon>Setaria</taxon>
    </lineage>
</organism>
<feature type="chain" id="PRO_5010127466" description="DUF7356 domain-containing protein" evidence="3">
    <location>
        <begin position="28"/>
        <end position="391"/>
    </location>
</feature>
<dbReference type="EMBL" id="AGNK02001639">
    <property type="status" value="NOT_ANNOTATED_CDS"/>
    <property type="molecule type" value="Genomic_DNA"/>
</dbReference>
<evidence type="ECO:0000313" key="7">
    <source>
        <dbReference type="Proteomes" id="UP000004995"/>
    </source>
</evidence>
<feature type="region of interest" description="Disordered" evidence="1">
    <location>
        <begin position="326"/>
        <end position="391"/>
    </location>
</feature>
<dbReference type="Proteomes" id="UP000004995">
    <property type="component" value="Unassembled WGS sequence"/>
</dbReference>
<feature type="compositionally biased region" description="Basic and acidic residues" evidence="1">
    <location>
        <begin position="355"/>
        <end position="364"/>
    </location>
</feature>
<name>K3Z6V9_SETIT</name>
<dbReference type="PANTHER" id="PTHR34200">
    <property type="entry name" value="DENTIN SIALOPHOSPHOPROTEIN-LIKE ISOFORM X1"/>
    <property type="match status" value="1"/>
</dbReference>
<protein>
    <recommendedName>
        <fullName evidence="4">DUF7356 domain-containing protein</fullName>
    </recommendedName>
</protein>
<feature type="compositionally biased region" description="Polar residues" evidence="1">
    <location>
        <begin position="365"/>
        <end position="382"/>
    </location>
</feature>
<reference evidence="6" key="3">
    <citation type="submission" date="2018-08" db="UniProtKB">
        <authorList>
            <consortium name="EnsemblPlants"/>
        </authorList>
    </citation>
    <scope>IDENTIFICATION</scope>
    <source>
        <strain evidence="6">Yugu1</strain>
    </source>
</reference>
<dbReference type="OrthoDB" id="785602at2759"/>
<feature type="domain" description="DUF7356" evidence="4">
    <location>
        <begin position="161"/>
        <end position="259"/>
    </location>
</feature>
<evidence type="ECO:0000313" key="6">
    <source>
        <dbReference type="EnsemblPlants" id="KQL15021"/>
    </source>
</evidence>
<dbReference type="AlphaFoldDB" id="K3Z6V9"/>
<dbReference type="InterPro" id="IPR055780">
    <property type="entry name" value="DUF7356"/>
</dbReference>
<keyword evidence="3" id="KW-0732">Signal</keyword>
<reference evidence="5 7" key="1">
    <citation type="journal article" date="2012" name="Nat. Biotechnol.">
        <title>Reference genome sequence of the model plant Setaria.</title>
        <authorList>
            <person name="Bennetzen J.L."/>
            <person name="Schmutz J."/>
            <person name="Wang H."/>
            <person name="Percifield R."/>
            <person name="Hawkins J."/>
            <person name="Pontaroli A.C."/>
            <person name="Estep M."/>
            <person name="Feng L."/>
            <person name="Vaughn J.N."/>
            <person name="Grimwood J."/>
            <person name="Jenkins J."/>
            <person name="Barry K."/>
            <person name="Lindquist E."/>
            <person name="Hellsten U."/>
            <person name="Deshpande S."/>
            <person name="Wang X."/>
            <person name="Wu X."/>
            <person name="Mitros T."/>
            <person name="Triplett J."/>
            <person name="Yang X."/>
            <person name="Ye C.Y."/>
            <person name="Mauro-Herrera M."/>
            <person name="Wang L."/>
            <person name="Li P."/>
            <person name="Sharma M."/>
            <person name="Sharma R."/>
            <person name="Ronald P.C."/>
            <person name="Panaud O."/>
            <person name="Kellogg E.A."/>
            <person name="Brutnell T.P."/>
            <person name="Doust A.N."/>
            <person name="Tuskan G.A."/>
            <person name="Rokhsar D."/>
            <person name="Devos K.M."/>
        </authorList>
    </citation>
    <scope>NUCLEOTIDE SEQUENCE [LARGE SCALE GENOMIC DNA]</scope>
    <source>
        <strain evidence="7">cv. Yugu1</strain>
        <strain evidence="5">Yugu1</strain>
    </source>
</reference>
<sequence>MPMGARGLAALVVLLLASALLPCPASGSVRRVLEGEKHSSGQVAPAPTVAAGGSPKGDSPKESGQSSAAGQKPESHRHQKSLPPAPSPPKDTKVPSSEKGKEGGEAQASTTPPPPPPAQDTNSQKASPPPGGLGPNGGGEAKSGTDQEDTGSQGKEEDMDKMKADMEKCDTSHKCSAKEFSACLQASDHASVGSLIIVHNEGKNDIIVNIKEPSNIDIDKTPLHLAKGAFQQINIPNVSANITLTDGHGDCFIHLGQSVESQSVSNWQQQIQMFAAYATRLNPIYGASFFIFTVVLVGIMCACCKFARRRGNDAVPYQQLEMGAQAPNSSVVDSTTSTTDGWEDGWDDDWDDEEAPARPSDKKPTSSVAANGLSLRTQTNSKDGWDVDWDD</sequence>
<keyword evidence="2" id="KW-1133">Transmembrane helix</keyword>
<feature type="compositionally biased region" description="Basic and acidic residues" evidence="1">
    <location>
        <begin position="90"/>
        <end position="104"/>
    </location>
</feature>
<dbReference type="OMA" id="FQQFAAY"/>
<dbReference type="EMBL" id="CM003530">
    <property type="protein sequence ID" value="RCV17242.1"/>
    <property type="molecule type" value="Genomic_DNA"/>
</dbReference>
<dbReference type="PANTHER" id="PTHR34200:SF2">
    <property type="entry name" value="TRANSMEMBRANE PROTEIN"/>
    <property type="match status" value="1"/>
</dbReference>
<dbReference type="GeneID" id="101773466"/>
<evidence type="ECO:0000256" key="3">
    <source>
        <dbReference type="SAM" id="SignalP"/>
    </source>
</evidence>
<dbReference type="RefSeq" id="XP_004961742.1">
    <property type="nucleotide sequence ID" value="XM_004961685.4"/>
</dbReference>
<keyword evidence="2" id="KW-0812">Transmembrane</keyword>
<evidence type="ECO:0000313" key="5">
    <source>
        <dbReference type="EMBL" id="RCV17242.1"/>
    </source>
</evidence>
<keyword evidence="2" id="KW-0472">Membrane</keyword>
<dbReference type="KEGG" id="sita:101773466"/>
<feature type="compositionally biased region" description="Basic and acidic residues" evidence="1">
    <location>
        <begin position="154"/>
        <end position="163"/>
    </location>
</feature>
<dbReference type="EnsemblPlants" id="KQL15021">
    <property type="protein sequence ID" value="KQL15021"/>
    <property type="gene ID" value="SETIT_022278mg"/>
</dbReference>
<dbReference type="eggNOG" id="ENOG502RY8S">
    <property type="taxonomic scope" value="Eukaryota"/>
</dbReference>
<dbReference type="Pfam" id="PF24053">
    <property type="entry name" value="DUF7356"/>
    <property type="match status" value="1"/>
</dbReference>
<evidence type="ECO:0000256" key="1">
    <source>
        <dbReference type="SAM" id="MobiDB-lite"/>
    </source>
</evidence>
<proteinExistence type="predicted"/>
<reference evidence="5" key="2">
    <citation type="submission" date="2015-07" db="EMBL/GenBank/DDBJ databases">
        <authorList>
            <person name="Noorani M."/>
        </authorList>
    </citation>
    <scope>NUCLEOTIDE SEQUENCE</scope>
    <source>
        <strain evidence="5">Yugu1</strain>
    </source>
</reference>
<dbReference type="HOGENOM" id="CLU_050144_1_0_1"/>
<dbReference type="STRING" id="4555.K3Z6V9"/>
<keyword evidence="7" id="KW-1185">Reference proteome</keyword>
<accession>K3Z6V9</accession>
<feature type="signal peptide" evidence="3">
    <location>
        <begin position="1"/>
        <end position="27"/>
    </location>
</feature>
<feature type="region of interest" description="Disordered" evidence="1">
    <location>
        <begin position="34"/>
        <end position="163"/>
    </location>
</feature>
<feature type="transmembrane region" description="Helical" evidence="2">
    <location>
        <begin position="284"/>
        <end position="304"/>
    </location>
</feature>
<feature type="compositionally biased region" description="Low complexity" evidence="1">
    <location>
        <begin position="329"/>
        <end position="340"/>
    </location>
</feature>
<feature type="compositionally biased region" description="Acidic residues" evidence="1">
    <location>
        <begin position="341"/>
        <end position="354"/>
    </location>
</feature>
<evidence type="ECO:0000256" key="2">
    <source>
        <dbReference type="SAM" id="Phobius"/>
    </source>
</evidence>
<evidence type="ECO:0000259" key="4">
    <source>
        <dbReference type="Pfam" id="PF24053"/>
    </source>
</evidence>